<organism evidence="1 2">
    <name type="scientific">Tilletia indica</name>
    <dbReference type="NCBI Taxonomy" id="43049"/>
    <lineage>
        <taxon>Eukaryota</taxon>
        <taxon>Fungi</taxon>
        <taxon>Dikarya</taxon>
        <taxon>Basidiomycota</taxon>
        <taxon>Ustilaginomycotina</taxon>
        <taxon>Exobasidiomycetes</taxon>
        <taxon>Tilletiales</taxon>
        <taxon>Tilletiaceae</taxon>
        <taxon>Tilletia</taxon>
    </lineage>
</organism>
<feature type="non-terminal residue" evidence="1">
    <location>
        <position position="1"/>
    </location>
</feature>
<dbReference type="AlphaFoldDB" id="A0A8T8S9D8"/>
<comment type="caution">
    <text evidence="1">The sequence shown here is derived from an EMBL/GenBank/DDBJ whole genome shotgun (WGS) entry which is preliminary data.</text>
</comment>
<proteinExistence type="predicted"/>
<gene>
    <name evidence="1" type="ORF">A4X13_0g9464</name>
</gene>
<reference evidence="1" key="2">
    <citation type="journal article" date="2019" name="IMA Fungus">
        <title>Genome sequencing and comparison of five Tilletia species to identify candidate genes for the detection of regulated species infecting wheat.</title>
        <authorList>
            <person name="Nguyen H.D.T."/>
            <person name="Sultana T."/>
            <person name="Kesanakurti P."/>
            <person name="Hambleton S."/>
        </authorList>
    </citation>
    <scope>NUCLEOTIDE SEQUENCE</scope>
    <source>
        <strain evidence="1">DAOMC 236416</strain>
    </source>
</reference>
<reference evidence="1" key="1">
    <citation type="submission" date="2016-04" db="EMBL/GenBank/DDBJ databases">
        <authorList>
            <person name="Nguyen H.D."/>
            <person name="Samba Siva P."/>
            <person name="Cullis J."/>
            <person name="Levesque C.A."/>
            <person name="Hambleton S."/>
        </authorList>
    </citation>
    <scope>NUCLEOTIDE SEQUENCE</scope>
    <source>
        <strain evidence="1">DAOMC 236416</strain>
    </source>
</reference>
<name>A0A8T8S9D8_9BASI</name>
<sequence>EPGFLVLLRPTGLLTPASYESFRQHLRYVCAVRRSFNRGDIEGHQKNVGCGPSRRSRTEKIASSCARMSMISGLCPQKRHTCWISSTPGRGPGLLRRKVGAQARASRARKAMMVM</sequence>
<accession>A0A8T8S9D8</accession>
<dbReference type="EMBL" id="LWDF02002721">
    <property type="protein sequence ID" value="KAE8235517.1"/>
    <property type="molecule type" value="Genomic_DNA"/>
</dbReference>
<evidence type="ECO:0000313" key="2">
    <source>
        <dbReference type="Proteomes" id="UP000077521"/>
    </source>
</evidence>
<dbReference type="Proteomes" id="UP000077521">
    <property type="component" value="Unassembled WGS sequence"/>
</dbReference>
<keyword evidence="2" id="KW-1185">Reference proteome</keyword>
<evidence type="ECO:0000313" key="1">
    <source>
        <dbReference type="EMBL" id="KAE8235517.1"/>
    </source>
</evidence>
<protein>
    <submittedName>
        <fullName evidence="1">Uncharacterized protein</fullName>
    </submittedName>
</protein>